<sequence length="326" mass="36197">MSGKNKLAKMREKEAEYMHNHAEKQAQGSSALETPPPYTDLALDSTSSLIFSETSSFGVQSSSLPPASALVPPPSPYTNHIFPSTFGVYECILSRTRTIGPHRNEPVLCIREHMRVKSGFDLVLHNGPDTSFEPLAGLTQKFFKRGFGISMPSPAAVLERTQTGTKTFVPNSLDITEQVEPAAPSIRGRRLEFTIEVGRVRETFQWRERKGPSYSLRCRRHYVLLRRAADRPPDGAPPGSWPPAMQDDPGSERDNTSSMLRESEYEDMEVVAQWDTEAIRGTKLTTFKFVGTGSTGLLGPRWEVIAVLSGLHVCIMEADQSRARTT</sequence>
<reference evidence="2 3" key="1">
    <citation type="journal article" date="2024" name="IMA Fungus">
        <title>IMA Genome - F19 : A genome assembly and annotation guide to empower mycologists, including annotated draft genome sequences of Ceratocystis pirilliformis, Diaporthe australafricana, Fusarium ophioides, Paecilomyces lecythidis, and Sporothrix stenoceras.</title>
        <authorList>
            <person name="Aylward J."/>
            <person name="Wilson A.M."/>
            <person name="Visagie C.M."/>
            <person name="Spraker J."/>
            <person name="Barnes I."/>
            <person name="Buitendag C."/>
            <person name="Ceriani C."/>
            <person name="Del Mar Angel L."/>
            <person name="du Plessis D."/>
            <person name="Fuchs T."/>
            <person name="Gasser K."/>
            <person name="Kramer D."/>
            <person name="Li W."/>
            <person name="Munsamy K."/>
            <person name="Piso A."/>
            <person name="Price J.L."/>
            <person name="Sonnekus B."/>
            <person name="Thomas C."/>
            <person name="van der Nest A."/>
            <person name="van Dijk A."/>
            <person name="van Heerden A."/>
            <person name="van Vuuren N."/>
            <person name="Yilmaz N."/>
            <person name="Duong T.A."/>
            <person name="van der Merwe N.A."/>
            <person name="Wingfield M.J."/>
            <person name="Wingfield B.D."/>
        </authorList>
    </citation>
    <scope>NUCLEOTIDE SEQUENCE [LARGE SCALE GENOMIC DNA]</scope>
    <source>
        <strain evidence="2 3">CMW 12675</strain>
    </source>
</reference>
<evidence type="ECO:0000313" key="3">
    <source>
        <dbReference type="Proteomes" id="UP001583280"/>
    </source>
</evidence>
<organism evidence="2 3">
    <name type="scientific">Ceratocystis pirilliformis</name>
    <dbReference type="NCBI Taxonomy" id="259994"/>
    <lineage>
        <taxon>Eukaryota</taxon>
        <taxon>Fungi</taxon>
        <taxon>Dikarya</taxon>
        <taxon>Ascomycota</taxon>
        <taxon>Pezizomycotina</taxon>
        <taxon>Sordariomycetes</taxon>
        <taxon>Hypocreomycetidae</taxon>
        <taxon>Microascales</taxon>
        <taxon>Ceratocystidaceae</taxon>
        <taxon>Ceratocystis</taxon>
    </lineage>
</organism>
<feature type="region of interest" description="Disordered" evidence="1">
    <location>
        <begin position="1"/>
        <end position="38"/>
    </location>
</feature>
<dbReference type="Proteomes" id="UP001583280">
    <property type="component" value="Unassembled WGS sequence"/>
</dbReference>
<evidence type="ECO:0000256" key="1">
    <source>
        <dbReference type="SAM" id="MobiDB-lite"/>
    </source>
</evidence>
<dbReference type="EMBL" id="JAWDJO010000177">
    <property type="protein sequence ID" value="KAL1890662.1"/>
    <property type="molecule type" value="Genomic_DNA"/>
</dbReference>
<proteinExistence type="predicted"/>
<gene>
    <name evidence="2" type="ORF">Cpir12675_005294</name>
</gene>
<feature type="region of interest" description="Disordered" evidence="1">
    <location>
        <begin position="229"/>
        <end position="259"/>
    </location>
</feature>
<name>A0ABR3YRZ2_9PEZI</name>
<protein>
    <submittedName>
        <fullName evidence="2">Uncharacterized protein</fullName>
    </submittedName>
</protein>
<evidence type="ECO:0000313" key="2">
    <source>
        <dbReference type="EMBL" id="KAL1890662.1"/>
    </source>
</evidence>
<accession>A0ABR3YRZ2</accession>
<feature type="compositionally biased region" description="Basic and acidic residues" evidence="1">
    <location>
        <begin position="9"/>
        <end position="24"/>
    </location>
</feature>
<keyword evidence="3" id="KW-1185">Reference proteome</keyword>
<comment type="caution">
    <text evidence="2">The sequence shown here is derived from an EMBL/GenBank/DDBJ whole genome shotgun (WGS) entry which is preliminary data.</text>
</comment>